<feature type="domain" description="LIM zinc-binding" evidence="17">
    <location>
        <begin position="459"/>
        <end position="518"/>
    </location>
</feature>
<dbReference type="GO" id="GO:0001725">
    <property type="term" value="C:stress fiber"/>
    <property type="evidence" value="ECO:0000250"/>
    <property type="project" value="AgBase"/>
</dbReference>
<feature type="domain" description="LIM zinc-binding" evidence="17">
    <location>
        <begin position="341"/>
        <end position="400"/>
    </location>
</feature>
<evidence type="ECO:0000256" key="8">
    <source>
        <dbReference type="ARBA" id="ARBA00022833"/>
    </source>
</evidence>
<dbReference type="InterPro" id="IPR047075">
    <property type="entry name" value="Paxillin_TGFB1I1_LIM_dom1"/>
</dbReference>
<dbReference type="GO" id="GO:0005938">
    <property type="term" value="C:cell cortex"/>
    <property type="evidence" value="ECO:0007669"/>
    <property type="project" value="UniProtKB-SubCell"/>
</dbReference>
<keyword evidence="19" id="KW-1185">Reference proteome</keyword>
<feature type="compositionally biased region" description="Polar residues" evidence="16">
    <location>
        <begin position="116"/>
        <end position="132"/>
    </location>
</feature>
<feature type="region of interest" description="Disordered" evidence="16">
    <location>
        <begin position="22"/>
        <end position="135"/>
    </location>
</feature>
<dbReference type="FunFam" id="2.10.110.10:FF:000018">
    <property type="entry name" value="Paxillin isoform 1"/>
    <property type="match status" value="1"/>
</dbReference>
<dbReference type="SUPFAM" id="SSF57716">
    <property type="entry name" value="Glucocorticoid receptor-like (DNA-binding domain)"/>
    <property type="match status" value="5"/>
</dbReference>
<dbReference type="InterPro" id="IPR001904">
    <property type="entry name" value="Paxillin_Lim_dom4"/>
</dbReference>
<dbReference type="GO" id="GO:0046872">
    <property type="term" value="F:metal ion binding"/>
    <property type="evidence" value="ECO:0007669"/>
    <property type="project" value="UniProtKB-KW"/>
</dbReference>
<organism evidence="18 19">
    <name type="scientific">Phoenicopterus ruber ruber</name>
    <dbReference type="NCBI Taxonomy" id="9218"/>
    <lineage>
        <taxon>Eukaryota</taxon>
        <taxon>Metazoa</taxon>
        <taxon>Chordata</taxon>
        <taxon>Craniata</taxon>
        <taxon>Vertebrata</taxon>
        <taxon>Euteleostomi</taxon>
        <taxon>Archelosauria</taxon>
        <taxon>Archosauria</taxon>
        <taxon>Dinosauria</taxon>
        <taxon>Saurischia</taxon>
        <taxon>Theropoda</taxon>
        <taxon>Coelurosauria</taxon>
        <taxon>Aves</taxon>
        <taxon>Neognathae</taxon>
        <taxon>Neoaves</taxon>
        <taxon>Mirandornithes</taxon>
        <taxon>Phoenicopteriformes</taxon>
        <taxon>Phoenicopteridae</taxon>
        <taxon>Phoenicopterus</taxon>
    </lineage>
</organism>
<keyword evidence="12" id="KW-0206">Cytoskeleton</keyword>
<dbReference type="Pfam" id="PF03535">
    <property type="entry name" value="Paxillin"/>
    <property type="match status" value="1"/>
</dbReference>
<dbReference type="CDD" id="cd09336">
    <property type="entry name" value="LIM1_Paxillin_like"/>
    <property type="match status" value="1"/>
</dbReference>
<evidence type="ECO:0000313" key="18">
    <source>
        <dbReference type="EMBL" id="KFQ83885.1"/>
    </source>
</evidence>
<dbReference type="InterPro" id="IPR001781">
    <property type="entry name" value="Znf_LIM"/>
</dbReference>
<evidence type="ECO:0000256" key="5">
    <source>
        <dbReference type="ARBA" id="ARBA00022553"/>
    </source>
</evidence>
<evidence type="ECO:0000256" key="11">
    <source>
        <dbReference type="ARBA" id="ARBA00023038"/>
    </source>
</evidence>
<evidence type="ECO:0000256" key="6">
    <source>
        <dbReference type="ARBA" id="ARBA00022723"/>
    </source>
</evidence>
<keyword evidence="7" id="KW-0677">Repeat</keyword>
<feature type="compositionally biased region" description="Low complexity" evidence="16">
    <location>
        <begin position="75"/>
        <end position="96"/>
    </location>
</feature>
<evidence type="ECO:0000256" key="13">
    <source>
        <dbReference type="ARBA" id="ARBA00023808"/>
    </source>
</evidence>
<evidence type="ECO:0000256" key="12">
    <source>
        <dbReference type="ARBA" id="ARBA00023212"/>
    </source>
</evidence>
<dbReference type="PROSITE" id="PS00478">
    <property type="entry name" value="LIM_DOMAIN_1"/>
    <property type="match status" value="3"/>
</dbReference>
<gene>
    <name evidence="18" type="ORF">N337_04129</name>
</gene>
<evidence type="ECO:0000256" key="4">
    <source>
        <dbReference type="ARBA" id="ARBA00022490"/>
    </source>
</evidence>
<dbReference type="FunFam" id="2.10.110.10:FF:000008">
    <property type="entry name" value="Paxillin isoform 1"/>
    <property type="match status" value="1"/>
</dbReference>
<evidence type="ECO:0000256" key="9">
    <source>
        <dbReference type="ARBA" id="ARBA00022889"/>
    </source>
</evidence>
<dbReference type="PRINTS" id="PR00832">
    <property type="entry name" value="PAXILLIN"/>
</dbReference>
<dbReference type="PANTHER" id="PTHR24216:SF11">
    <property type="entry name" value="PAXILLIN"/>
    <property type="match status" value="1"/>
</dbReference>
<accession>A0A091U217</accession>
<keyword evidence="9" id="KW-0130">Cell adhesion</keyword>
<evidence type="ECO:0000259" key="17">
    <source>
        <dbReference type="PROSITE" id="PS50023"/>
    </source>
</evidence>
<evidence type="ECO:0000256" key="10">
    <source>
        <dbReference type="ARBA" id="ARBA00022949"/>
    </source>
</evidence>
<dbReference type="EMBL" id="KK410342">
    <property type="protein sequence ID" value="KFQ83885.1"/>
    <property type="molecule type" value="Genomic_DNA"/>
</dbReference>
<dbReference type="OrthoDB" id="15567at2759"/>
<dbReference type="PIRSF" id="PIRSF037881">
    <property type="entry name" value="Leupaxin"/>
    <property type="match status" value="1"/>
</dbReference>
<dbReference type="Gene3D" id="1.20.120.330">
    <property type="entry name" value="Nucleotidyltransferases domain 2"/>
    <property type="match status" value="1"/>
</dbReference>
<dbReference type="GO" id="GO:0034446">
    <property type="term" value="P:substrate adhesion-dependent cell spreading"/>
    <property type="evidence" value="ECO:0007669"/>
    <property type="project" value="TreeGrafter"/>
</dbReference>
<dbReference type="CDD" id="cd09411">
    <property type="entry name" value="LIM4_Paxillin"/>
    <property type="match status" value="1"/>
</dbReference>
<evidence type="ECO:0000256" key="3">
    <source>
        <dbReference type="ARBA" id="ARBA00004544"/>
    </source>
</evidence>
<dbReference type="InterPro" id="IPR017305">
    <property type="entry name" value="Tgfb1i1/Leupaxin/TGFB1I1"/>
</dbReference>
<evidence type="ECO:0000256" key="15">
    <source>
        <dbReference type="PROSITE-ProRule" id="PRU00125"/>
    </source>
</evidence>
<dbReference type="GO" id="GO:0005925">
    <property type="term" value="C:focal adhesion"/>
    <property type="evidence" value="ECO:0000250"/>
    <property type="project" value="AgBase"/>
</dbReference>
<dbReference type="GO" id="GO:0043542">
    <property type="term" value="P:endothelial cell migration"/>
    <property type="evidence" value="ECO:0007669"/>
    <property type="project" value="TreeGrafter"/>
</dbReference>
<comment type="subcellular location">
    <subcellularLocation>
        <location evidence="2">Cell junction</location>
        <location evidence="2">Focal adhesion</location>
    </subcellularLocation>
    <subcellularLocation>
        <location evidence="3">Cytoplasm</location>
        <location evidence="3">Cell cortex</location>
    </subcellularLocation>
    <subcellularLocation>
        <location evidence="1">Cytoplasm</location>
        <location evidence="1">Cytoskeleton</location>
    </subcellularLocation>
</comment>
<proteinExistence type="inferred from homology"/>
<dbReference type="GO" id="GO:0007179">
    <property type="term" value="P:transforming growth factor beta receptor signaling pathway"/>
    <property type="evidence" value="ECO:0007669"/>
    <property type="project" value="TreeGrafter"/>
</dbReference>
<keyword evidence="5" id="KW-0597">Phosphoprotein</keyword>
<evidence type="ECO:0000256" key="7">
    <source>
        <dbReference type="ARBA" id="ARBA00022737"/>
    </source>
</evidence>
<sequence>DALLADLESTTSHISKRPVFLTEETPYSYPTGNHTYQEITVPPPVPPPPSSEALNGTVIDPLDQWQPNVSRYVHQQPQSQSPIYSSSTKSSSASVPRDGLSSPPRASEEEHVYSFPNKQKSAEPSPTMTSSSLGSNLSELDRLLLELNAVQHNPASGFPADETSRSPSLPSVTGPHYVIPESSSSAGGKAAPPTKEKPKRNGARGIEDVRPSVESLLDELESSVPSPVPAITVSQGEVSSPQRVTASQQQTRISASSATRELDELMASLSDFKVPCISLLSAAALALTAFVFSSLQFMAQGKAGSSSPPSTASKPGSQLDTMLGSLQSDLNKLGVATVAKGVCGACKKPIAGQVVTAMGKTWHPEHFVCTHCQEEIGSRNFFERDGQPYCEKDYHNLFSPRCYYCNGPILDKVVTALDRTWHPEHFFCAQCGAFFGPEGFHEKDGKAYCRKDYFDMFAPKCGGCTRAILENYISALNTLWHPECFVCRECFTPFINGSFFEHDGQPYCEVHYHERRGSLCSGCQKPITGRCITAMGKKFHPEHFVCAFCLKQLNKGTFKEQNDKPYCQNCFLKLFC</sequence>
<feature type="compositionally biased region" description="Pro residues" evidence="16">
    <location>
        <begin position="41"/>
        <end position="50"/>
    </location>
</feature>
<name>A0A091U217_PHORB</name>
<feature type="domain" description="LIM zinc-binding" evidence="17">
    <location>
        <begin position="401"/>
        <end position="458"/>
    </location>
</feature>
<feature type="region of interest" description="Disordered" evidence="16">
    <location>
        <begin position="154"/>
        <end position="209"/>
    </location>
</feature>
<keyword evidence="4" id="KW-0963">Cytoplasm</keyword>
<keyword evidence="11 14" id="KW-0440">LIM domain</keyword>
<feature type="non-terminal residue" evidence="18">
    <location>
        <position position="576"/>
    </location>
</feature>
<dbReference type="Proteomes" id="UP000053700">
    <property type="component" value="Unassembled WGS sequence"/>
</dbReference>
<comment type="similarity">
    <text evidence="14">Belongs to the paxillin family.</text>
</comment>
<evidence type="ECO:0000256" key="1">
    <source>
        <dbReference type="ARBA" id="ARBA00004245"/>
    </source>
</evidence>
<dbReference type="SMART" id="SM00132">
    <property type="entry name" value="LIM"/>
    <property type="match status" value="4"/>
</dbReference>
<feature type="compositionally biased region" description="Polar residues" evidence="16">
    <location>
        <begin position="28"/>
        <end position="38"/>
    </location>
</feature>
<dbReference type="Pfam" id="PF00412">
    <property type="entry name" value="LIM"/>
    <property type="match status" value="4"/>
</dbReference>
<dbReference type="AlphaFoldDB" id="A0A091U217"/>
<dbReference type="InterPro" id="IPR047072">
    <property type="entry name" value="Paxillin_Lim_dom2"/>
</dbReference>
<keyword evidence="6 15" id="KW-0479">Metal-binding</keyword>
<evidence type="ECO:0000313" key="19">
    <source>
        <dbReference type="Proteomes" id="UP000053700"/>
    </source>
</evidence>
<evidence type="ECO:0000256" key="14">
    <source>
        <dbReference type="PIRNR" id="PIRNR037881"/>
    </source>
</evidence>
<dbReference type="CDD" id="cd09338">
    <property type="entry name" value="LIM3_Paxillin_like"/>
    <property type="match status" value="1"/>
</dbReference>
<dbReference type="FunFam" id="2.10.110.10:FF:000012">
    <property type="entry name" value="Paxillin isoform 1"/>
    <property type="match status" value="1"/>
</dbReference>
<keyword evidence="10" id="KW-0965">Cell junction</keyword>
<dbReference type="Gene3D" id="2.10.110.10">
    <property type="entry name" value="Cysteine Rich Protein"/>
    <property type="match status" value="4"/>
</dbReference>
<reference evidence="18 19" key="1">
    <citation type="submission" date="2014-04" db="EMBL/GenBank/DDBJ databases">
        <title>Genome evolution of avian class.</title>
        <authorList>
            <person name="Zhang G."/>
            <person name="Li C."/>
        </authorList>
    </citation>
    <scope>NUCLEOTIDE SEQUENCE [LARGE SCALE GENOMIC DNA]</scope>
    <source>
        <strain evidence="18">BGI_N337</strain>
    </source>
</reference>
<feature type="domain" description="LIM zinc-binding" evidence="17">
    <location>
        <begin position="519"/>
        <end position="576"/>
    </location>
</feature>
<feature type="region of interest" description="Disordered" evidence="16">
    <location>
        <begin position="233"/>
        <end position="256"/>
    </location>
</feature>
<evidence type="ECO:0000256" key="2">
    <source>
        <dbReference type="ARBA" id="ARBA00004246"/>
    </source>
</evidence>
<dbReference type="CDD" id="cd09407">
    <property type="entry name" value="LIM2_Paxillin"/>
    <property type="match status" value="1"/>
</dbReference>
<keyword evidence="8 15" id="KW-0862">Zinc</keyword>
<feature type="non-terminal residue" evidence="18">
    <location>
        <position position="1"/>
    </location>
</feature>
<dbReference type="PROSITE" id="PS50023">
    <property type="entry name" value="LIM_DOMAIN_2"/>
    <property type="match status" value="4"/>
</dbReference>
<dbReference type="GO" id="GO:0005886">
    <property type="term" value="C:plasma membrane"/>
    <property type="evidence" value="ECO:0000250"/>
    <property type="project" value="AgBase"/>
</dbReference>
<evidence type="ECO:0000256" key="16">
    <source>
        <dbReference type="SAM" id="MobiDB-lite"/>
    </source>
</evidence>
<dbReference type="GO" id="GO:0017166">
    <property type="term" value="F:vinculin binding"/>
    <property type="evidence" value="ECO:0000250"/>
    <property type="project" value="AgBase"/>
</dbReference>
<protein>
    <recommendedName>
        <fullName evidence="13">Paxillin</fullName>
    </recommendedName>
</protein>
<dbReference type="FunFam" id="2.10.110.10:FF:000009">
    <property type="entry name" value="Paxillin isoform 1"/>
    <property type="match status" value="1"/>
</dbReference>
<dbReference type="PANTHER" id="PTHR24216">
    <property type="entry name" value="PAXILLIN-RELATED"/>
    <property type="match status" value="1"/>
</dbReference>